<dbReference type="GO" id="GO:0006304">
    <property type="term" value="P:DNA modification"/>
    <property type="evidence" value="ECO:0007669"/>
    <property type="project" value="InterPro"/>
</dbReference>
<dbReference type="InterPro" id="IPR011639">
    <property type="entry name" value="MethylTrfase_TaqI-like_dom"/>
</dbReference>
<dbReference type="PANTHER" id="PTHR33841:SF1">
    <property type="entry name" value="DNA METHYLTRANSFERASE A"/>
    <property type="match status" value="1"/>
</dbReference>
<dbReference type="InterPro" id="IPR029063">
    <property type="entry name" value="SAM-dependent_MTases_sf"/>
</dbReference>
<evidence type="ECO:0000256" key="5">
    <source>
        <dbReference type="ARBA" id="ARBA00047942"/>
    </source>
</evidence>
<evidence type="ECO:0000256" key="2">
    <source>
        <dbReference type="ARBA" id="ARBA00022603"/>
    </source>
</evidence>
<keyword evidence="8" id="KW-1185">Reference proteome</keyword>
<dbReference type="Proteomes" id="UP000239724">
    <property type="component" value="Unassembled WGS sequence"/>
</dbReference>
<keyword evidence="3" id="KW-0808">Transferase</keyword>
<dbReference type="RefSeq" id="WP_104517513.1">
    <property type="nucleotide sequence ID" value="NZ_NHRY01000050.1"/>
</dbReference>
<evidence type="ECO:0000256" key="3">
    <source>
        <dbReference type="ARBA" id="ARBA00022679"/>
    </source>
</evidence>
<dbReference type="AlphaFoldDB" id="A0A2S6NME9"/>
<dbReference type="Pfam" id="PF07669">
    <property type="entry name" value="Eco57I"/>
    <property type="match status" value="1"/>
</dbReference>
<organism evidence="7 8">
    <name type="scientific">Rhodopila globiformis</name>
    <name type="common">Rhodopseudomonas globiformis</name>
    <dbReference type="NCBI Taxonomy" id="1071"/>
    <lineage>
        <taxon>Bacteria</taxon>
        <taxon>Pseudomonadati</taxon>
        <taxon>Pseudomonadota</taxon>
        <taxon>Alphaproteobacteria</taxon>
        <taxon>Acetobacterales</taxon>
        <taxon>Acetobacteraceae</taxon>
        <taxon>Rhodopila</taxon>
    </lineage>
</organism>
<keyword evidence="2" id="KW-0489">Methyltransferase</keyword>
<dbReference type="EC" id="2.1.1.72" evidence="1"/>
<evidence type="ECO:0000256" key="1">
    <source>
        <dbReference type="ARBA" id="ARBA00011900"/>
    </source>
</evidence>
<name>A0A2S6NME9_RHOGL</name>
<dbReference type="SUPFAM" id="SSF53335">
    <property type="entry name" value="S-adenosyl-L-methionine-dependent methyltransferases"/>
    <property type="match status" value="1"/>
</dbReference>
<dbReference type="EMBL" id="NHRY01000050">
    <property type="protein sequence ID" value="PPQ37203.1"/>
    <property type="molecule type" value="Genomic_DNA"/>
</dbReference>
<dbReference type="Gene3D" id="3.40.50.150">
    <property type="entry name" value="Vaccinia Virus protein VP39"/>
    <property type="match status" value="1"/>
</dbReference>
<dbReference type="OrthoDB" id="9806213at2"/>
<dbReference type="PANTHER" id="PTHR33841">
    <property type="entry name" value="DNA METHYLTRANSFERASE YEEA-RELATED"/>
    <property type="match status" value="1"/>
</dbReference>
<evidence type="ECO:0000313" key="7">
    <source>
        <dbReference type="EMBL" id="PPQ37203.1"/>
    </source>
</evidence>
<sequence length="1206" mass="132713">MTLDLDDCSLSGSALTAPFLRDGMGQVLNLARPIEVDWDVMRGAFRGGGSQRVHQRITMKLAHALGYSRAVRQDRIATREGQEDGGWLLQAQGVSLRAWLVDRGADLDAAGRSHRFSPTRVAQRVLLACGERTGLLTNGETLRLLLCDPSRADSFFAIPLDSWRDRPLPPDSFRVLLALAGAGSLPRLPQILDSARLYQTKVTTALRRQAQEAIVGFINAMLDHMPDRNTVDPAVLWQEGLVLVYRLLFILKLECPAEPGAGFSFASTRLWRLALSPNFALAPLVRRHLDHGHDTGRMLEDGLRLLFRCFSDGLSCSELAITPLGGALFGGRATPLLDRLSWGDRAVAILLDRLIWTTGQNRERIRVHYGSLDVEDLGSVYEALLEQEPAIASEPLIRLRTGKLEAVVPADGAAADIGIGRFYLRAGPGRKATGSFYTPHEFVRFLVRETLDARIAALSPDDDPNPAALLTLKIVDPAAGSGHFLVEACRHLGEALLAACRRCDELGLHDRLAQIPDPDASIAPYLPSRGYAEAHARAICRRLVAVHCLYGCDRNKLAVELAKLSLWLESYAEGLPLTFLDHRLIHGDALTGPFFTMLSTMPVTGGPLDPLLATGVSERLNAGLEQARRLVAELNGSIGRDTADLAVKATVKARLDAVLLPLRRLACAWAGAAMLRDRDADDNWLALARHVAATATWPDMLTARQTALLQAGQDAVAWDLVFPEVFPTGFSAVLGNPPWDVVQHNTKDFVATYDPSVRTAKTRSARGKIEEAVLSCPDVAARFEAYRSGFEHMKRISNRLYQHQRISIGTDSTAGNLDLFRLFSERAMQLAAESGSIGLLVPSAFHANEGTTGMRHLYLQQAALAWCLSFENRRRVFDIDSRFKFDLIVAHRPGPTTSFLCGFYLERIDDAADAAKIMTYDRGFLSLSGGPSLTPLELRGNADLAIARLLFAQPNRLGPWCAKRRMRLGRDLHMTDDAHSLLRPDVGDLTLHEGKTFHQYIDSWDTPPRYSVASGTLRPEIAEAARHYRLVFRDIAQATNERTMIACMAPPGTVFGHTATVEKAPWARATADALVLCALFNSFPFDWLVRQKAATHLSLYILDALPVPQFTGSQLRFLAEAALRLSCNHAAYAALWQEQTGQCTMPNPDRPVVRRVLRAQIDAVVAKAYGLGRVEYQHILNSFTHRSWPDAAASCLAAFDAEAFSR</sequence>
<feature type="domain" description="Type II methyltransferase M.TaqI-like" evidence="6">
    <location>
        <begin position="547"/>
        <end position="757"/>
    </location>
</feature>
<protein>
    <recommendedName>
        <fullName evidence="1">site-specific DNA-methyltransferase (adenine-specific)</fullName>
        <ecNumber evidence="1">2.1.1.72</ecNumber>
    </recommendedName>
</protein>
<evidence type="ECO:0000256" key="4">
    <source>
        <dbReference type="ARBA" id="ARBA00022691"/>
    </source>
</evidence>
<gene>
    <name evidence="7" type="ORF">CCS01_03790</name>
</gene>
<reference evidence="7 8" key="1">
    <citation type="journal article" date="2018" name="Arch. Microbiol.">
        <title>New insights into the metabolic potential of the phototrophic purple bacterium Rhodopila globiformis DSM 161(T) from its draft genome sequence and evidence for a vanadium-dependent nitrogenase.</title>
        <authorList>
            <person name="Imhoff J.F."/>
            <person name="Rahn T."/>
            <person name="Kunzel S."/>
            <person name="Neulinger S.C."/>
        </authorList>
    </citation>
    <scope>NUCLEOTIDE SEQUENCE [LARGE SCALE GENOMIC DNA]</scope>
    <source>
        <strain evidence="7 8">DSM 161</strain>
    </source>
</reference>
<evidence type="ECO:0000259" key="6">
    <source>
        <dbReference type="Pfam" id="PF07669"/>
    </source>
</evidence>
<dbReference type="GO" id="GO:0032259">
    <property type="term" value="P:methylation"/>
    <property type="evidence" value="ECO:0007669"/>
    <property type="project" value="UniProtKB-KW"/>
</dbReference>
<proteinExistence type="predicted"/>
<comment type="catalytic activity">
    <reaction evidence="5">
        <text>a 2'-deoxyadenosine in DNA + S-adenosyl-L-methionine = an N(6)-methyl-2'-deoxyadenosine in DNA + S-adenosyl-L-homocysteine + H(+)</text>
        <dbReference type="Rhea" id="RHEA:15197"/>
        <dbReference type="Rhea" id="RHEA-COMP:12418"/>
        <dbReference type="Rhea" id="RHEA-COMP:12419"/>
        <dbReference type="ChEBI" id="CHEBI:15378"/>
        <dbReference type="ChEBI" id="CHEBI:57856"/>
        <dbReference type="ChEBI" id="CHEBI:59789"/>
        <dbReference type="ChEBI" id="CHEBI:90615"/>
        <dbReference type="ChEBI" id="CHEBI:90616"/>
        <dbReference type="EC" id="2.1.1.72"/>
    </reaction>
</comment>
<evidence type="ECO:0000313" key="8">
    <source>
        <dbReference type="Proteomes" id="UP000239724"/>
    </source>
</evidence>
<comment type="caution">
    <text evidence="7">The sequence shown here is derived from an EMBL/GenBank/DDBJ whole genome shotgun (WGS) entry which is preliminary data.</text>
</comment>
<accession>A0A2S6NME9</accession>
<keyword evidence="4" id="KW-0949">S-adenosyl-L-methionine</keyword>
<dbReference type="GO" id="GO:0009007">
    <property type="term" value="F:site-specific DNA-methyltransferase (adenine-specific) activity"/>
    <property type="evidence" value="ECO:0007669"/>
    <property type="project" value="UniProtKB-EC"/>
</dbReference>
<dbReference type="PRINTS" id="PR00507">
    <property type="entry name" value="N12N6MTFRASE"/>
</dbReference>
<dbReference type="InterPro" id="IPR050953">
    <property type="entry name" value="N4_N6_ade-DNA_methylase"/>
</dbReference>